<dbReference type="CDD" id="cd15831">
    <property type="entry name" value="BTAD"/>
    <property type="match status" value="1"/>
</dbReference>
<dbReference type="PANTHER" id="PTHR35807">
    <property type="entry name" value="TRANSCRIPTIONAL REGULATOR REDD-RELATED"/>
    <property type="match status" value="1"/>
</dbReference>
<dbReference type="Proteomes" id="UP000253094">
    <property type="component" value="Unassembled WGS sequence"/>
</dbReference>
<feature type="domain" description="OmpR/PhoB-type" evidence="6">
    <location>
        <begin position="1"/>
        <end position="94"/>
    </location>
</feature>
<dbReference type="OrthoDB" id="5521887at2"/>
<comment type="caution">
    <text evidence="7">The sequence shown here is derived from an EMBL/GenBank/DDBJ whole genome shotgun (WGS) entry which is preliminary data.</text>
</comment>
<dbReference type="EMBL" id="QOIL01000015">
    <property type="protein sequence ID" value="RCG27944.1"/>
    <property type="molecule type" value="Genomic_DNA"/>
</dbReference>
<evidence type="ECO:0000259" key="6">
    <source>
        <dbReference type="PROSITE" id="PS51755"/>
    </source>
</evidence>
<dbReference type="Gene3D" id="1.25.40.10">
    <property type="entry name" value="Tetratricopeptide repeat domain"/>
    <property type="match status" value="2"/>
</dbReference>
<evidence type="ECO:0000256" key="3">
    <source>
        <dbReference type="ARBA" id="ARBA00023125"/>
    </source>
</evidence>
<dbReference type="SUPFAM" id="SSF52540">
    <property type="entry name" value="P-loop containing nucleoside triphosphate hydrolases"/>
    <property type="match status" value="1"/>
</dbReference>
<sequence length="916" mass="100670">MKPVMQFRIMGALRAHAGADDRTPTAPKHRDLLVIFILNPRRPLTVARLRQLLWPREGGERSDSLVRGYVGALRRLVGDDVITTVSGAYTLAVDDDQIDAHRFRRLVEEGLNAAGAGQEERARALLGEALDLWRGPVLEDVDPAGHRWAETASLREDLEELRLLAVERRNDLDLAAGRHRMLVAGLGRLTRLHPLWQRFHGQYMLALYRSGRRAEALDAYGRLREALDDGHAIEPDPELQLLYHRMLHDDVSLHIAAGPPVLLPHDVAHFTGRDDLLGRLDRLTADPASPAMVVVHGQAGTGKSALAVHAAWRARPRYPDGVFYADLRGDHGRPVHPAAVLEDFLRWLGCPVQAMPATLERRENLFRTYTANRRLLLLLDNAVDEAQVRPLLASCPTIVTSRSPLGGLTDAERLPVNVLDDGDAVALLVRLIGPGRADAEAAATRRLGRVCGGLPIALRVAGSRLAAHPGWTVGHLAGLLEDEHRRLDLLHSGDQTVRSVYSVGYEGLPDKARRMLRTLGALSAPDFAHWVTVLFGDEAETLVEAGLLETHTIDVAGQVRYRMHDLTRLYARERLVAESGENAVRQALTTLIGVAMTMVRASRFPLTSGSFSGSLPGAQGSGGGRARFATTDIKESVNWLLAERAFLTSLVEDLHKAALWDDARRLAHLLTPFLERHRFLDGWRRIGELGLDAARQAGDVHAEALALRDLGDLHRAERRWDLAHDRLRLALGVFLRTGDARNAAHTRRRLGQVLLEQDRPEDAERNLVASLAGLDDHTDPHGAADTRRALGTLFHRAGRLDEAAAALVRAVALLSATGDRHRKADALLDLASVRLSQRLVPDARTAAQEARSIAVRLGDRLLNAHALVVLAEVDLAEGSPGRARELADEALTVLRGTDDDRPRSRALAILEATRRP</sequence>
<protein>
    <submittedName>
        <fullName evidence="7">SARP family transcriptional regulator</fullName>
    </submittedName>
</protein>
<name>A0A367FC83_9ACTN</name>
<evidence type="ECO:0000256" key="4">
    <source>
        <dbReference type="ARBA" id="ARBA00023163"/>
    </source>
</evidence>
<accession>A0A367FC83</accession>
<evidence type="ECO:0000256" key="5">
    <source>
        <dbReference type="PROSITE-ProRule" id="PRU01091"/>
    </source>
</evidence>
<dbReference type="PANTHER" id="PTHR35807:SF1">
    <property type="entry name" value="TRANSCRIPTIONAL REGULATOR REDD"/>
    <property type="match status" value="1"/>
</dbReference>
<gene>
    <name evidence="7" type="ORF">DQ384_25880</name>
</gene>
<dbReference type="Gene3D" id="3.40.50.300">
    <property type="entry name" value="P-loop containing nucleotide triphosphate hydrolases"/>
    <property type="match status" value="1"/>
</dbReference>
<evidence type="ECO:0000313" key="8">
    <source>
        <dbReference type="Proteomes" id="UP000253094"/>
    </source>
</evidence>
<dbReference type="SUPFAM" id="SSF48452">
    <property type="entry name" value="TPR-like"/>
    <property type="match status" value="3"/>
</dbReference>
<reference evidence="7 8" key="1">
    <citation type="submission" date="2018-06" db="EMBL/GenBank/DDBJ databases">
        <title>Sphaerisporangium craniellae sp. nov., isolated from a marine sponge in the South China Sea.</title>
        <authorList>
            <person name="Li L."/>
        </authorList>
    </citation>
    <scope>NUCLEOTIDE SEQUENCE [LARGE SCALE GENOMIC DNA]</scope>
    <source>
        <strain evidence="7 8">CCTCC AA 208026</strain>
    </source>
</reference>
<dbReference type="InterPro" id="IPR036388">
    <property type="entry name" value="WH-like_DNA-bd_sf"/>
</dbReference>
<dbReference type="InterPro" id="IPR011990">
    <property type="entry name" value="TPR-like_helical_dom_sf"/>
</dbReference>
<comment type="similarity">
    <text evidence="1">Belongs to the AfsR/DnrI/RedD regulatory family.</text>
</comment>
<organism evidence="7 8">
    <name type="scientific">Sphaerisporangium album</name>
    <dbReference type="NCBI Taxonomy" id="509200"/>
    <lineage>
        <taxon>Bacteria</taxon>
        <taxon>Bacillati</taxon>
        <taxon>Actinomycetota</taxon>
        <taxon>Actinomycetes</taxon>
        <taxon>Streptosporangiales</taxon>
        <taxon>Streptosporangiaceae</taxon>
        <taxon>Sphaerisporangium</taxon>
    </lineage>
</organism>
<evidence type="ECO:0000256" key="2">
    <source>
        <dbReference type="ARBA" id="ARBA00023015"/>
    </source>
</evidence>
<dbReference type="Pfam" id="PF00486">
    <property type="entry name" value="Trans_reg_C"/>
    <property type="match status" value="1"/>
</dbReference>
<dbReference type="SMART" id="SM00862">
    <property type="entry name" value="Trans_reg_C"/>
    <property type="match status" value="1"/>
</dbReference>
<dbReference type="SUPFAM" id="SSF46894">
    <property type="entry name" value="C-terminal effector domain of the bipartite response regulators"/>
    <property type="match status" value="1"/>
</dbReference>
<dbReference type="Pfam" id="PF03704">
    <property type="entry name" value="BTAD"/>
    <property type="match status" value="1"/>
</dbReference>
<dbReference type="PROSITE" id="PS51755">
    <property type="entry name" value="OMPR_PHOB"/>
    <property type="match status" value="1"/>
</dbReference>
<dbReference type="InterPro" id="IPR027417">
    <property type="entry name" value="P-loop_NTPase"/>
</dbReference>
<dbReference type="InterPro" id="IPR016032">
    <property type="entry name" value="Sig_transdc_resp-reg_C-effctor"/>
</dbReference>
<dbReference type="GO" id="GO:0006355">
    <property type="term" value="P:regulation of DNA-templated transcription"/>
    <property type="evidence" value="ECO:0007669"/>
    <property type="project" value="InterPro"/>
</dbReference>
<dbReference type="GO" id="GO:0000160">
    <property type="term" value="P:phosphorelay signal transduction system"/>
    <property type="evidence" value="ECO:0007669"/>
    <property type="project" value="InterPro"/>
</dbReference>
<dbReference type="InterPro" id="IPR051677">
    <property type="entry name" value="AfsR-DnrI-RedD_regulator"/>
</dbReference>
<evidence type="ECO:0000256" key="1">
    <source>
        <dbReference type="ARBA" id="ARBA00005820"/>
    </source>
</evidence>
<dbReference type="PRINTS" id="PR00364">
    <property type="entry name" value="DISEASERSIST"/>
</dbReference>
<keyword evidence="4" id="KW-0804">Transcription</keyword>
<dbReference type="GO" id="GO:0003677">
    <property type="term" value="F:DNA binding"/>
    <property type="evidence" value="ECO:0007669"/>
    <property type="project" value="UniProtKB-UniRule"/>
</dbReference>
<keyword evidence="2" id="KW-0805">Transcription regulation</keyword>
<keyword evidence="8" id="KW-1185">Reference proteome</keyword>
<keyword evidence="3 5" id="KW-0238">DNA-binding</keyword>
<dbReference type="InterPro" id="IPR005158">
    <property type="entry name" value="BTAD"/>
</dbReference>
<dbReference type="SMART" id="SM01043">
    <property type="entry name" value="BTAD"/>
    <property type="match status" value="1"/>
</dbReference>
<dbReference type="InterPro" id="IPR001867">
    <property type="entry name" value="OmpR/PhoB-type_DNA-bd"/>
</dbReference>
<dbReference type="AlphaFoldDB" id="A0A367FC83"/>
<dbReference type="Gene3D" id="1.10.10.10">
    <property type="entry name" value="Winged helix-like DNA-binding domain superfamily/Winged helix DNA-binding domain"/>
    <property type="match status" value="1"/>
</dbReference>
<feature type="DNA-binding region" description="OmpR/PhoB-type" evidence="5">
    <location>
        <begin position="1"/>
        <end position="94"/>
    </location>
</feature>
<evidence type="ECO:0000313" key="7">
    <source>
        <dbReference type="EMBL" id="RCG27944.1"/>
    </source>
</evidence>
<proteinExistence type="inferred from homology"/>